<evidence type="ECO:0000313" key="1">
    <source>
        <dbReference type="EMBL" id="DAD98188.1"/>
    </source>
</evidence>
<proteinExistence type="predicted"/>
<accession>A0A8S5NUY4</accession>
<dbReference type="GO" id="GO:0000428">
    <property type="term" value="C:DNA-directed RNA polymerase complex"/>
    <property type="evidence" value="ECO:0007669"/>
    <property type="project" value="UniProtKB-KW"/>
</dbReference>
<organism evidence="1">
    <name type="scientific">Myoviridae sp. cte5Z19</name>
    <dbReference type="NCBI Taxonomy" id="2825145"/>
    <lineage>
        <taxon>Viruses</taxon>
        <taxon>Duplodnaviria</taxon>
        <taxon>Heunggongvirae</taxon>
        <taxon>Uroviricota</taxon>
        <taxon>Caudoviricetes</taxon>
    </lineage>
</organism>
<dbReference type="EMBL" id="BK015255">
    <property type="protein sequence ID" value="DAD98188.1"/>
    <property type="molecule type" value="Genomic_DNA"/>
</dbReference>
<protein>
    <submittedName>
        <fullName evidence="1">DNA-directed RNA polymerase</fullName>
    </submittedName>
</protein>
<reference evidence="1" key="1">
    <citation type="journal article" date="2021" name="Proc. Natl. Acad. Sci. U.S.A.">
        <title>A Catalog of Tens of Thousands of Viruses from Human Metagenomes Reveals Hidden Associations with Chronic Diseases.</title>
        <authorList>
            <person name="Tisza M.J."/>
            <person name="Buck C.B."/>
        </authorList>
    </citation>
    <scope>NUCLEOTIDE SEQUENCE</scope>
    <source>
        <strain evidence="1">Cte5Z19</strain>
    </source>
</reference>
<keyword evidence="1" id="KW-0240">DNA-directed RNA polymerase</keyword>
<keyword evidence="1" id="KW-0804">Transcription</keyword>
<sequence>MSWESYTLMKCKKCGKVYEVEDSTLIMNMKGYDRCPVCRSEGEIVSSKSMLDAMNEQNEKFKKRKKRVIL</sequence>
<name>A0A8S5NUY4_9CAUD</name>